<evidence type="ECO:0000259" key="1">
    <source>
        <dbReference type="Pfam" id="PF13598"/>
    </source>
</evidence>
<organism evidence="2">
    <name type="scientific">marine sediment metagenome</name>
    <dbReference type="NCBI Taxonomy" id="412755"/>
    <lineage>
        <taxon>unclassified sequences</taxon>
        <taxon>metagenomes</taxon>
        <taxon>ecological metagenomes</taxon>
    </lineage>
</organism>
<proteinExistence type="predicted"/>
<comment type="caution">
    <text evidence="2">The sequence shown here is derived from an EMBL/GenBank/DDBJ whole genome shotgun (WGS) entry which is preliminary data.</text>
</comment>
<dbReference type="AlphaFoldDB" id="X0TBV3"/>
<feature type="domain" description="DUF4139" evidence="1">
    <location>
        <begin position="10"/>
        <end position="124"/>
    </location>
</feature>
<name>X0TBV3_9ZZZZ</name>
<dbReference type="InterPro" id="IPR011935">
    <property type="entry name" value="CHP02231"/>
</dbReference>
<reference evidence="2" key="1">
    <citation type="journal article" date="2014" name="Front. Microbiol.">
        <title>High frequency of phylogenetically diverse reductive dehalogenase-homologous genes in deep subseafloor sedimentary metagenomes.</title>
        <authorList>
            <person name="Kawai M."/>
            <person name="Futagami T."/>
            <person name="Toyoda A."/>
            <person name="Takaki Y."/>
            <person name="Nishi S."/>
            <person name="Hori S."/>
            <person name="Arai W."/>
            <person name="Tsubouchi T."/>
            <person name="Morono Y."/>
            <person name="Uchiyama I."/>
            <person name="Ito T."/>
            <person name="Fujiyama A."/>
            <person name="Inagaki F."/>
            <person name="Takami H."/>
        </authorList>
    </citation>
    <scope>NUCLEOTIDE SEQUENCE</scope>
    <source>
        <strain evidence="2">Expedition CK06-06</strain>
    </source>
</reference>
<dbReference type="PANTHER" id="PTHR31005:SF8">
    <property type="entry name" value="DUF4139 DOMAIN-CONTAINING PROTEIN"/>
    <property type="match status" value="1"/>
</dbReference>
<feature type="non-terminal residue" evidence="2">
    <location>
        <position position="1"/>
    </location>
</feature>
<protein>
    <recommendedName>
        <fullName evidence="1">DUF4139 domain-containing protein</fullName>
    </recommendedName>
</protein>
<accession>X0TBV3</accession>
<dbReference type="InterPro" id="IPR037291">
    <property type="entry name" value="DUF4139"/>
</dbReference>
<gene>
    <name evidence="2" type="ORF">S01H1_02129</name>
</gene>
<evidence type="ECO:0000313" key="2">
    <source>
        <dbReference type="EMBL" id="GAF84811.1"/>
    </source>
</evidence>
<sequence>TQVTIGEKFTAGFGIDSQVQVAHELEDKKTRIQGGNRIDTYHYRIALSNYKNTAVELRLLDRLPYTDNTSIKIELGNTEPQLSTDSEYLRRSRKKGILRWDLKLAPNTVDRNTTVVKYSYTMEYDRNMQIQPRSGRQ</sequence>
<dbReference type="EMBL" id="BARS01000995">
    <property type="protein sequence ID" value="GAF84811.1"/>
    <property type="molecule type" value="Genomic_DNA"/>
</dbReference>
<dbReference type="Pfam" id="PF13598">
    <property type="entry name" value="DUF4139"/>
    <property type="match status" value="1"/>
</dbReference>
<dbReference type="PANTHER" id="PTHR31005">
    <property type="entry name" value="DUF4139 DOMAIN-CONTAINING PROTEIN"/>
    <property type="match status" value="1"/>
</dbReference>